<proteinExistence type="inferred from homology"/>
<evidence type="ECO:0000256" key="2">
    <source>
        <dbReference type="ARBA" id="ARBA00022801"/>
    </source>
</evidence>
<dbReference type="AlphaFoldDB" id="A0A516SH95"/>
<dbReference type="CDD" id="cd02856">
    <property type="entry name" value="E_set_GDE_Isoamylase_N"/>
    <property type="match status" value="1"/>
</dbReference>
<dbReference type="SUPFAM" id="SSF81296">
    <property type="entry name" value="E set domains"/>
    <property type="match status" value="1"/>
</dbReference>
<feature type="region of interest" description="Disordered" evidence="4">
    <location>
        <begin position="474"/>
        <end position="493"/>
    </location>
</feature>
<evidence type="ECO:0000256" key="4">
    <source>
        <dbReference type="SAM" id="MobiDB-lite"/>
    </source>
</evidence>
<dbReference type="InterPro" id="IPR006047">
    <property type="entry name" value="GH13_cat_dom"/>
</dbReference>
<reference evidence="7" key="1">
    <citation type="submission" date="2019-07" db="EMBL/GenBank/DDBJ databases">
        <title>Chitinimonas sp. nov., isolated from Ny-Alesund, arctica soil.</title>
        <authorList>
            <person name="Xu Q."/>
            <person name="Peng F."/>
        </authorList>
    </citation>
    <scope>NUCLEOTIDE SEQUENCE [LARGE SCALE GENOMIC DNA]</scope>
    <source>
        <strain evidence="7">R3-44</strain>
    </source>
</reference>
<dbReference type="InterPro" id="IPR004193">
    <property type="entry name" value="Glyco_hydro_13_N"/>
</dbReference>
<keyword evidence="2" id="KW-0378">Hydrolase</keyword>
<dbReference type="InterPro" id="IPR017853">
    <property type="entry name" value="GH"/>
</dbReference>
<dbReference type="Proteomes" id="UP000317550">
    <property type="component" value="Chromosome"/>
</dbReference>
<dbReference type="Pfam" id="PF02922">
    <property type="entry name" value="CBM_48"/>
    <property type="match status" value="1"/>
</dbReference>
<dbReference type="OrthoDB" id="3236218at2"/>
<dbReference type="InterPro" id="IPR044505">
    <property type="entry name" value="GlgX_Isoamylase_N_E_set"/>
</dbReference>
<gene>
    <name evidence="6" type="primary">glgX</name>
    <name evidence="6" type="ORF">FNU76_14815</name>
</gene>
<evidence type="ECO:0000256" key="3">
    <source>
        <dbReference type="ARBA" id="ARBA00023295"/>
    </source>
</evidence>
<dbReference type="RefSeq" id="WP_144278919.1">
    <property type="nucleotide sequence ID" value="NZ_CP041730.1"/>
</dbReference>
<keyword evidence="7" id="KW-1185">Reference proteome</keyword>
<dbReference type="SMART" id="SM00642">
    <property type="entry name" value="Aamy"/>
    <property type="match status" value="1"/>
</dbReference>
<dbReference type="Gene3D" id="2.60.40.10">
    <property type="entry name" value="Immunoglobulins"/>
    <property type="match status" value="1"/>
</dbReference>
<evidence type="ECO:0000313" key="6">
    <source>
        <dbReference type="EMBL" id="QDQ27526.1"/>
    </source>
</evidence>
<name>A0A516SH95_9NEIS</name>
<evidence type="ECO:0000256" key="1">
    <source>
        <dbReference type="ARBA" id="ARBA00008061"/>
    </source>
</evidence>
<dbReference type="InterPro" id="IPR014756">
    <property type="entry name" value="Ig_E-set"/>
</dbReference>
<dbReference type="Gene3D" id="3.20.20.80">
    <property type="entry name" value="Glycosidases"/>
    <property type="match status" value="1"/>
</dbReference>
<dbReference type="InterPro" id="IPR013780">
    <property type="entry name" value="Glyco_hydro_b"/>
</dbReference>
<comment type="similarity">
    <text evidence="1">Belongs to the glycosyl hydrolase 13 family.</text>
</comment>
<dbReference type="GO" id="GO:0004135">
    <property type="term" value="F:amylo-alpha-1,6-glucosidase activity"/>
    <property type="evidence" value="ECO:0007669"/>
    <property type="project" value="InterPro"/>
</dbReference>
<dbReference type="SUPFAM" id="SSF51445">
    <property type="entry name" value="(Trans)glycosidases"/>
    <property type="match status" value="1"/>
</dbReference>
<dbReference type="KEGG" id="cari:FNU76_14815"/>
<dbReference type="CDD" id="cd11326">
    <property type="entry name" value="AmyAc_Glg_debranch"/>
    <property type="match status" value="1"/>
</dbReference>
<feature type="domain" description="Glycosyl hydrolase family 13 catalytic" evidence="5">
    <location>
        <begin position="169"/>
        <end position="573"/>
    </location>
</feature>
<dbReference type="EMBL" id="CP041730">
    <property type="protein sequence ID" value="QDQ27526.1"/>
    <property type="molecule type" value="Genomic_DNA"/>
</dbReference>
<dbReference type="GO" id="GO:0005980">
    <property type="term" value="P:glycogen catabolic process"/>
    <property type="evidence" value="ECO:0007669"/>
    <property type="project" value="InterPro"/>
</dbReference>
<organism evidence="6 7">
    <name type="scientific">Chitinimonas arctica</name>
    <dbReference type="NCBI Taxonomy" id="2594795"/>
    <lineage>
        <taxon>Bacteria</taxon>
        <taxon>Pseudomonadati</taxon>
        <taxon>Pseudomonadota</taxon>
        <taxon>Betaproteobacteria</taxon>
        <taxon>Neisseriales</taxon>
        <taxon>Chitinibacteraceae</taxon>
        <taxon>Chitinimonas</taxon>
    </lineage>
</organism>
<dbReference type="InterPro" id="IPR011837">
    <property type="entry name" value="Glycogen_debranch_GlgX"/>
</dbReference>
<accession>A0A516SH95</accession>
<keyword evidence="3" id="KW-0326">Glycosidase</keyword>
<dbReference type="PANTHER" id="PTHR43002">
    <property type="entry name" value="GLYCOGEN DEBRANCHING ENZYME"/>
    <property type="match status" value="1"/>
</dbReference>
<feature type="compositionally biased region" description="Basic and acidic residues" evidence="4">
    <location>
        <begin position="474"/>
        <end position="485"/>
    </location>
</feature>
<dbReference type="SUPFAM" id="SSF51011">
    <property type="entry name" value="Glycosyl hydrolase domain"/>
    <property type="match status" value="1"/>
</dbReference>
<dbReference type="InterPro" id="IPR013783">
    <property type="entry name" value="Ig-like_fold"/>
</dbReference>
<protein>
    <submittedName>
        <fullName evidence="6">Glycogen debranching protein GlgX</fullName>
    </submittedName>
</protein>
<evidence type="ECO:0000259" key="5">
    <source>
        <dbReference type="SMART" id="SM00642"/>
    </source>
</evidence>
<dbReference type="Gene3D" id="2.60.40.1180">
    <property type="entry name" value="Golgi alpha-mannosidase II"/>
    <property type="match status" value="1"/>
</dbReference>
<sequence>MPLALGLRPGDPFRLGSHWDGGGVNFAVYALNADMVELCLFDPSGQRELARLPLPGVHAGVWHGYLAEAEPGLIYGFRAHGLWAPSRGYRYNPAKLLLDPYARRLHGRYDGQSDFRDHLQGNPSLSDPHDNAGHAVKAVVDSDEYGTFCFDWGDDRAPGVAWEDTVIYELHVKGFSARNPAVPAELRGSYAGLAHSASIEWLRQLGVTTVELLPVAACADEGRLLERGLVNYWGYNPLALMAVEDRYAAGDDALNEFRSAVRALHAAGIEVVLDVVYNHTAEGGAGGPSFSLRGLDNRSYYRMAPDGRYENWTGCGNSLNVADPRCLQLVLDSLRFWVQQCHVDGFRFDLAPILARGFGGGFEAWSAFFAAVQADPCLGRLKLIAEPWDLGPDGYRLGGFPPGWAEWNDLYRDCIRSFWLHHGPTRGEFARRLTGSSDLFERRGRQPWSSINFITAHDGFNLFDLVSYSHKHNEANGEDNHDGHGNNHSWNCGVEGPTEDADIQLIRGRMKRALLATLLFSQGVPMLLAGDDIGHTQQGNNNAYCQDAPISWLDWSAADQVQTAYIAQLLALRRRYPALRHARWFSAEAHGGYERRDVDWRNAEGRAMTPADWDGREHFSLAVELGPEGTRERCLLLFNAEAGTTVFHVRPGRWLRLLDSAEPQTGEALFQHTVEVSANSVCLLVLDSGGRVTW</sequence>
<dbReference type="NCBIfam" id="TIGR02100">
    <property type="entry name" value="glgX_debranch"/>
    <property type="match status" value="1"/>
</dbReference>
<evidence type="ECO:0000313" key="7">
    <source>
        <dbReference type="Proteomes" id="UP000317550"/>
    </source>
</evidence>